<dbReference type="EMBL" id="JAEFCI010008018">
    <property type="protein sequence ID" value="KAG5458732.1"/>
    <property type="molecule type" value="Genomic_DNA"/>
</dbReference>
<dbReference type="SUPFAM" id="SSF69572">
    <property type="entry name" value="Activating enzymes of the ubiquitin-like proteins"/>
    <property type="match status" value="1"/>
</dbReference>
<evidence type="ECO:0008006" key="3">
    <source>
        <dbReference type="Google" id="ProtNLM"/>
    </source>
</evidence>
<gene>
    <name evidence="1" type="ORF">BJ554DRAFT_992</name>
</gene>
<dbReference type="OrthoDB" id="1708823at2759"/>
<proteinExistence type="predicted"/>
<comment type="caution">
    <text evidence="1">The sequence shown here is derived from an EMBL/GenBank/DDBJ whole genome shotgun (WGS) entry which is preliminary data.</text>
</comment>
<evidence type="ECO:0000313" key="2">
    <source>
        <dbReference type="Proteomes" id="UP000673691"/>
    </source>
</evidence>
<organism evidence="1 2">
    <name type="scientific">Olpidium bornovanus</name>
    <dbReference type="NCBI Taxonomy" id="278681"/>
    <lineage>
        <taxon>Eukaryota</taxon>
        <taxon>Fungi</taxon>
        <taxon>Fungi incertae sedis</taxon>
        <taxon>Olpidiomycota</taxon>
        <taxon>Olpidiomycotina</taxon>
        <taxon>Olpidiomycetes</taxon>
        <taxon>Olpidiales</taxon>
        <taxon>Olpidiaceae</taxon>
        <taxon>Olpidium</taxon>
    </lineage>
</organism>
<accession>A0A8H7ZT68</accession>
<sequence length="290" mass="33088">MLSLSQVVGCQWPGRAGKRPRVPRQRHGHRYRSPEEPRFARHVTATPLAREKVVSDWDVYGGALFRFWSSGIGSFTIVDKNLVGPTDTGNNFFVDAVAEPRAKRTKELLNELNESVQGSFLVKDASEIIREHPEFFLDFNVVIVTDLPEADLLELGNILWAMQIPLFVVRVCGFMGYLRIVVPEHCSECWTSMRAGWIYLESQATNSLLCCGLVVETHPEHTLDLRLDAPFPALREAAESFGEFDKMDDHLHAHIPYVIILYKYLQNWAQEVIAFRPNFALPFSNLRTMK</sequence>
<dbReference type="InterPro" id="IPR035985">
    <property type="entry name" value="Ubiquitin-activating_enz"/>
</dbReference>
<dbReference type="GO" id="GO:0008641">
    <property type="term" value="F:ubiquitin-like modifier activating enzyme activity"/>
    <property type="evidence" value="ECO:0007669"/>
    <property type="project" value="InterPro"/>
</dbReference>
<keyword evidence="2" id="KW-1185">Reference proteome</keyword>
<protein>
    <recommendedName>
        <fullName evidence="3">THIF-type NAD/FAD binding fold domain-containing protein</fullName>
    </recommendedName>
</protein>
<evidence type="ECO:0000313" key="1">
    <source>
        <dbReference type="EMBL" id="KAG5458732.1"/>
    </source>
</evidence>
<dbReference type="AlphaFoldDB" id="A0A8H7ZT68"/>
<dbReference type="Proteomes" id="UP000673691">
    <property type="component" value="Unassembled WGS sequence"/>
</dbReference>
<name>A0A8H7ZT68_9FUNG</name>
<reference evidence="1 2" key="1">
    <citation type="journal article" name="Sci. Rep.">
        <title>Genome-scale phylogenetic analyses confirm Olpidium as the closest living zoosporic fungus to the non-flagellated, terrestrial fungi.</title>
        <authorList>
            <person name="Chang Y."/>
            <person name="Rochon D."/>
            <person name="Sekimoto S."/>
            <person name="Wang Y."/>
            <person name="Chovatia M."/>
            <person name="Sandor L."/>
            <person name="Salamov A."/>
            <person name="Grigoriev I.V."/>
            <person name="Stajich J.E."/>
            <person name="Spatafora J.W."/>
        </authorList>
    </citation>
    <scope>NUCLEOTIDE SEQUENCE [LARGE SCALE GENOMIC DNA]</scope>
    <source>
        <strain evidence="1">S191</strain>
    </source>
</reference>
<dbReference type="Gene3D" id="3.40.50.720">
    <property type="entry name" value="NAD(P)-binding Rossmann-like Domain"/>
    <property type="match status" value="1"/>
</dbReference>